<sequence length="40" mass="4120">MTVEPPSEVMFPAKSAVLSVALEAEEVVTDGAEDAIGEVT</sequence>
<proteinExistence type="predicted"/>
<organism evidence="1 2">
    <name type="scientific">Indibacter alkaliphilus (strain CCUG 57479 / KCTC 22604 / LW1)</name>
    <dbReference type="NCBI Taxonomy" id="1189612"/>
    <lineage>
        <taxon>Bacteria</taxon>
        <taxon>Pseudomonadati</taxon>
        <taxon>Bacteroidota</taxon>
        <taxon>Cytophagia</taxon>
        <taxon>Cytophagales</taxon>
        <taxon>Cyclobacteriaceae</taxon>
    </lineage>
</organism>
<protein>
    <submittedName>
        <fullName evidence="1">Uncharacterized protein</fullName>
    </submittedName>
</protein>
<name>S2DMW9_INDAL</name>
<dbReference type="Proteomes" id="UP000006073">
    <property type="component" value="Unassembled WGS sequence"/>
</dbReference>
<reference evidence="1 2" key="1">
    <citation type="journal article" date="2013" name="Genome Announc.">
        <title>Draft Genome Sequence of Indibacter alkaliphilus Strain LW1T, Isolated from Lonar Lake, a Haloalkaline Lake in the Buldana District of Maharashtra, India.</title>
        <authorList>
            <person name="Singh A."/>
            <person name="Kumar Jangir P."/>
            <person name="Sharma R."/>
            <person name="Singh A."/>
            <person name="Kumar Pinnaka A."/>
            <person name="Shivaji S."/>
        </authorList>
    </citation>
    <scope>NUCLEOTIDE SEQUENCE [LARGE SCALE GENOMIC DNA]</scope>
    <source>
        <strain evidence="2">CCUG 57479 / KCTC 22604 / LW1</strain>
    </source>
</reference>
<evidence type="ECO:0000313" key="1">
    <source>
        <dbReference type="EMBL" id="EOZ93286.1"/>
    </source>
</evidence>
<gene>
    <name evidence="1" type="ORF">A33Q_3876</name>
</gene>
<evidence type="ECO:0000313" key="2">
    <source>
        <dbReference type="Proteomes" id="UP000006073"/>
    </source>
</evidence>
<dbReference type="AlphaFoldDB" id="S2DMW9"/>
<dbReference type="EMBL" id="ALWO02000047">
    <property type="protein sequence ID" value="EOZ93286.1"/>
    <property type="molecule type" value="Genomic_DNA"/>
</dbReference>
<comment type="caution">
    <text evidence="1">The sequence shown here is derived from an EMBL/GenBank/DDBJ whole genome shotgun (WGS) entry which is preliminary data.</text>
</comment>
<keyword evidence="2" id="KW-1185">Reference proteome</keyword>
<accession>S2DMW9</accession>